<keyword evidence="2" id="KW-0808">Transferase</keyword>
<dbReference type="SUPFAM" id="SSF56784">
    <property type="entry name" value="HAD-like"/>
    <property type="match status" value="1"/>
</dbReference>
<feature type="domain" description="Glycosyltransferase 2-like" evidence="1">
    <location>
        <begin position="7"/>
        <end position="134"/>
    </location>
</feature>
<accession>A0A554XIM7</accession>
<dbReference type="InterPro" id="IPR023214">
    <property type="entry name" value="HAD_sf"/>
</dbReference>
<dbReference type="RefSeq" id="WP_143969504.1">
    <property type="nucleotide sequence ID" value="NZ_VJOO01000024.1"/>
</dbReference>
<proteinExistence type="predicted"/>
<keyword evidence="2" id="KW-0328">Glycosyltransferase</keyword>
<evidence type="ECO:0000313" key="3">
    <source>
        <dbReference type="Proteomes" id="UP000316388"/>
    </source>
</evidence>
<dbReference type="Pfam" id="PF00702">
    <property type="entry name" value="Hydrolase"/>
    <property type="match status" value="1"/>
</dbReference>
<dbReference type="AlphaFoldDB" id="A0A554XIM7"/>
<dbReference type="SUPFAM" id="SSF53448">
    <property type="entry name" value="Nucleotide-diphospho-sugar transferases"/>
    <property type="match status" value="1"/>
</dbReference>
<dbReference type="Proteomes" id="UP000316388">
    <property type="component" value="Unassembled WGS sequence"/>
</dbReference>
<organism evidence="2 3">
    <name type="scientific">Tepidimonas fonticaldi</name>
    <dbReference type="NCBI Taxonomy" id="1101373"/>
    <lineage>
        <taxon>Bacteria</taxon>
        <taxon>Pseudomonadati</taxon>
        <taxon>Pseudomonadota</taxon>
        <taxon>Betaproteobacteria</taxon>
        <taxon>Burkholderiales</taxon>
        <taxon>Tepidimonas</taxon>
    </lineage>
</organism>
<comment type="caution">
    <text evidence="2">The sequence shown here is derived from an EMBL/GenBank/DDBJ whole genome shotgun (WGS) entry which is preliminary data.</text>
</comment>
<dbReference type="PANTHER" id="PTHR22916:SF3">
    <property type="entry name" value="UDP-GLCNAC:BETAGAL BETA-1,3-N-ACETYLGLUCOSAMINYLTRANSFERASE-LIKE PROTEIN 1"/>
    <property type="match status" value="1"/>
</dbReference>
<evidence type="ECO:0000313" key="2">
    <source>
        <dbReference type="EMBL" id="TSE35696.1"/>
    </source>
</evidence>
<dbReference type="PANTHER" id="PTHR22916">
    <property type="entry name" value="GLYCOSYLTRANSFERASE"/>
    <property type="match status" value="1"/>
</dbReference>
<dbReference type="Gene3D" id="3.90.550.10">
    <property type="entry name" value="Spore Coat Polysaccharide Biosynthesis Protein SpsA, Chain A"/>
    <property type="match status" value="1"/>
</dbReference>
<sequence length="1051" mass="118239">MSGAFVSVVIPAYNHEAYVAEAVRSALASPLVREVLVCDDASTDGTWGVLQGLSDPRLHLSRNPVNRGADATLGALLDEAQGPYLAILNSDDRFLPGRLERCLDRLQAGQADLVGTDIRLIDAAGAEVTRHWWVDAFGALKSVWAQTQDWVATLLEGNVFMTTSNFVFTRDLWRRLRPFSADRYVHDYDFVLRALIAGARLAWIDEPLLAYRLHHANTISESPLNANLEASALLRRHLAPLLALPGPLAPRVAHLNSQWARIEGYEVQILRDGMAKRDAAAQQAIAERERWVADRDRWIAERDAQIRRLQLEARAQEWRAKPPQSPAVSRFRHGRWRRVVKAFQAQTATARALPPGASLHRVSGFSALRRLVEQRRPALQAISVDVFDTLVARCIEPPDAVIRRVAQRLAEHLGVPQHADYVLHLRHEAEHALRREALADGHDHECHHDALVEAWLARLLPESDAAARDALAEWVEQTELTLERQALQPKANARLFLAWAKEQGLRVLAISDMYLGQRHLQHLLEGLGYAGLIDRIYVSSEHRVGKYSSRLFHHVLEQEGLAPAAVLHVGDNFHSDAVAPARLGLTGVFLDERHERVRRRRQTLSALMAARGGIWPGRMVAEVVAERLRADPRARRDDAYFQYGLEVLGPIFSTFMIGLLERVRADRPQRLLFLARDGYLFLQMYEWAARHLPGPWPNGVYTCVSRAVAARAAVADGLNHAKAVVALYNPKQQGLKSILKTYGLVPEEFADLAQGHGLMPMDQRLADRDDPRLRAFLADERVQARIRPVGQAARDRLRQYFEQQGFFASDRVALVDIGWNATIQRYLEKAFASDGRFPRVEGYYFAYVHAIHQDALAHGAIHGLMFDRRHGNAQERAPLDFEELFEQAARAPHGTTVDYRLEGGRVEPVFKDDATPDRQAEMACNPSILALQEGVMLCWEHMLAAQALTGVGFAALKPYAQALAERAVVYPTADEVRLVAALAHTEDFGHDDVLALAPQPVRWWDWLRPGRLKRRLERSPWPFALFARFPTGLPAIFGRFLHLRMVLKGRG</sequence>
<reference evidence="2 3" key="1">
    <citation type="submission" date="2019-07" db="EMBL/GenBank/DDBJ databases">
        <title>Tepidimonas fonticaldi AT-A2 draft genome.</title>
        <authorList>
            <person name="Da Costa M.S."/>
            <person name="Froufe H.J.C."/>
            <person name="Egas C."/>
            <person name="Albuquerque L."/>
        </authorList>
    </citation>
    <scope>NUCLEOTIDE SEQUENCE [LARGE SCALE GENOMIC DNA]</scope>
    <source>
        <strain evidence="2 3">AT-A2</strain>
    </source>
</reference>
<dbReference type="EMBL" id="VJOO01000024">
    <property type="protein sequence ID" value="TSE35696.1"/>
    <property type="molecule type" value="Genomic_DNA"/>
</dbReference>
<dbReference type="InterPro" id="IPR001173">
    <property type="entry name" value="Glyco_trans_2-like"/>
</dbReference>
<dbReference type="InterPro" id="IPR036412">
    <property type="entry name" value="HAD-like_sf"/>
</dbReference>
<dbReference type="EC" id="2.4.1.212" evidence="2"/>
<gene>
    <name evidence="2" type="primary">hyaD</name>
    <name evidence="2" type="ORF">Tfont_02207</name>
</gene>
<dbReference type="Gene3D" id="1.10.150.400">
    <property type="match status" value="1"/>
</dbReference>
<dbReference type="Gene3D" id="3.40.50.1000">
    <property type="entry name" value="HAD superfamily/HAD-like"/>
    <property type="match status" value="1"/>
</dbReference>
<dbReference type="Pfam" id="PF00535">
    <property type="entry name" value="Glycos_transf_2"/>
    <property type="match status" value="1"/>
</dbReference>
<protein>
    <submittedName>
        <fullName evidence="2">Hyaluronan synthase</fullName>
        <ecNumber evidence="2">2.4.1.212</ecNumber>
    </submittedName>
</protein>
<dbReference type="GO" id="GO:0050501">
    <property type="term" value="F:hyaluronan synthase activity"/>
    <property type="evidence" value="ECO:0007669"/>
    <property type="project" value="UniProtKB-EC"/>
</dbReference>
<dbReference type="InterPro" id="IPR029044">
    <property type="entry name" value="Nucleotide-diphossugar_trans"/>
</dbReference>
<name>A0A554XIM7_9BURK</name>
<evidence type="ECO:0000259" key="1">
    <source>
        <dbReference type="Pfam" id="PF00535"/>
    </source>
</evidence>